<sequence length="349" mass="36715">MVDWIHGALVDLAHVRIDESAPLVLTIAAVAAIVSWIVCHRRRAIGVAAVAVTIAACAAQLNANVLGYPTAAAALGHPPATLPAAGAVIEADIPGAVSGFRARPASIYLPPAYSVDPRARLPVLVLLTGQPGHVVDWFEGGHLARTMDTYAAAHDGLAPVVVVADGLGDTEANPMCMDSNLGNAFTYLSVDVPAWTKAHLQVSEDPHSWAIGGYSYGGTCALQAAVLAPTVYPTFLDISGEDEPRRGTRAESVTAAFGDDSEESKKRFDAVAPLEVMAKRTFPATAGAFVAGSEDREFQPQVLRAYDRAVSSGMDAHYRELPGGHSMDVWAPALEDEVGWLSSRMGLLN</sequence>
<evidence type="ECO:0000313" key="2">
    <source>
        <dbReference type="EMBL" id="WXG71167.1"/>
    </source>
</evidence>
<gene>
    <name evidence="2" type="ORF">WDS16_12170</name>
</gene>
<keyword evidence="3" id="KW-1185">Reference proteome</keyword>
<dbReference type="InterPro" id="IPR029058">
    <property type="entry name" value="AB_hydrolase_fold"/>
</dbReference>
<feature type="transmembrane region" description="Helical" evidence="1">
    <location>
        <begin position="20"/>
        <end position="38"/>
    </location>
</feature>
<reference evidence="2 3" key="1">
    <citation type="submission" date="2024-03" db="EMBL/GenBank/DDBJ databases">
        <title>Natural products discovery in diverse microorganisms through a two-stage MS feature dereplication strategy.</title>
        <authorList>
            <person name="Zhang R."/>
        </authorList>
    </citation>
    <scope>NUCLEOTIDE SEQUENCE [LARGE SCALE GENOMIC DNA]</scope>
    <source>
        <strain evidence="2 3">18930</strain>
    </source>
</reference>
<protein>
    <submittedName>
        <fullName evidence="2">Alpha/beta hydrolase-fold protein</fullName>
    </submittedName>
</protein>
<dbReference type="PANTHER" id="PTHR48098:SF1">
    <property type="entry name" value="DIACYLGLYCEROL ACYLTRANSFERASE_MYCOLYLTRANSFERASE AG85A"/>
    <property type="match status" value="1"/>
</dbReference>
<proteinExistence type="predicted"/>
<name>A0ABZ2PT26_9NOCA</name>
<accession>A0ABZ2PT26</accession>
<dbReference type="Proteomes" id="UP001432000">
    <property type="component" value="Chromosome"/>
</dbReference>
<keyword evidence="2" id="KW-0378">Hydrolase</keyword>
<keyword evidence="1" id="KW-1133">Transmembrane helix</keyword>
<dbReference type="InterPro" id="IPR000801">
    <property type="entry name" value="Esterase-like"/>
</dbReference>
<evidence type="ECO:0000313" key="3">
    <source>
        <dbReference type="Proteomes" id="UP001432000"/>
    </source>
</evidence>
<dbReference type="EMBL" id="CP147846">
    <property type="protein sequence ID" value="WXG71167.1"/>
    <property type="molecule type" value="Genomic_DNA"/>
</dbReference>
<keyword evidence="1" id="KW-0472">Membrane</keyword>
<dbReference type="GO" id="GO:0016787">
    <property type="term" value="F:hydrolase activity"/>
    <property type="evidence" value="ECO:0007669"/>
    <property type="project" value="UniProtKB-KW"/>
</dbReference>
<dbReference type="Pfam" id="PF00756">
    <property type="entry name" value="Esterase"/>
    <property type="match status" value="1"/>
</dbReference>
<keyword evidence="1" id="KW-0812">Transmembrane</keyword>
<dbReference type="PANTHER" id="PTHR48098">
    <property type="entry name" value="ENTEROCHELIN ESTERASE-RELATED"/>
    <property type="match status" value="1"/>
</dbReference>
<dbReference type="SUPFAM" id="SSF53474">
    <property type="entry name" value="alpha/beta-Hydrolases"/>
    <property type="match status" value="1"/>
</dbReference>
<dbReference type="Gene3D" id="3.40.50.1820">
    <property type="entry name" value="alpha/beta hydrolase"/>
    <property type="match status" value="1"/>
</dbReference>
<dbReference type="InterPro" id="IPR050583">
    <property type="entry name" value="Mycobacterial_A85_antigen"/>
</dbReference>
<dbReference type="RefSeq" id="WP_338892889.1">
    <property type="nucleotide sequence ID" value="NZ_CP147846.1"/>
</dbReference>
<organism evidence="2 3">
    <name type="scientific">Rhodococcus sovatensis</name>
    <dbReference type="NCBI Taxonomy" id="1805840"/>
    <lineage>
        <taxon>Bacteria</taxon>
        <taxon>Bacillati</taxon>
        <taxon>Actinomycetota</taxon>
        <taxon>Actinomycetes</taxon>
        <taxon>Mycobacteriales</taxon>
        <taxon>Nocardiaceae</taxon>
        <taxon>Rhodococcus</taxon>
    </lineage>
</organism>
<evidence type="ECO:0000256" key="1">
    <source>
        <dbReference type="SAM" id="Phobius"/>
    </source>
</evidence>
<feature type="transmembrane region" description="Helical" evidence="1">
    <location>
        <begin position="45"/>
        <end position="63"/>
    </location>
</feature>